<evidence type="ECO:0000259" key="6">
    <source>
        <dbReference type="Pfam" id="PF05175"/>
    </source>
</evidence>
<dbReference type="InterPro" id="IPR019874">
    <property type="entry name" value="RF_methyltr_PrmC"/>
</dbReference>
<dbReference type="NCBIfam" id="TIGR00536">
    <property type="entry name" value="hemK_fam"/>
    <property type="match status" value="1"/>
</dbReference>
<evidence type="ECO:0000256" key="4">
    <source>
        <dbReference type="ARBA" id="ARBA00048391"/>
    </source>
</evidence>
<dbReference type="InterPro" id="IPR004556">
    <property type="entry name" value="HemK-like"/>
</dbReference>
<dbReference type="RefSeq" id="WP_054737401.1">
    <property type="nucleotide sequence ID" value="NZ_AYZM01000165.1"/>
</dbReference>
<proteinExistence type="inferred from homology"/>
<organism evidence="8 9">
    <name type="scientific">Secundilactobacillus similis DSM 23365 = JCM 2765</name>
    <dbReference type="NCBI Taxonomy" id="1423804"/>
    <lineage>
        <taxon>Bacteria</taxon>
        <taxon>Bacillati</taxon>
        <taxon>Bacillota</taxon>
        <taxon>Bacilli</taxon>
        <taxon>Lactobacillales</taxon>
        <taxon>Lactobacillaceae</taxon>
        <taxon>Secundilactobacillus</taxon>
    </lineage>
</organism>
<dbReference type="InterPro" id="IPR050320">
    <property type="entry name" value="N5-glutamine_MTase"/>
</dbReference>
<dbReference type="Pfam" id="PF17827">
    <property type="entry name" value="PrmC_N"/>
    <property type="match status" value="1"/>
</dbReference>
<comment type="caution">
    <text evidence="8">The sequence shown here is derived from an EMBL/GenBank/DDBJ whole genome shotgun (WGS) entry which is preliminary data.</text>
</comment>
<evidence type="ECO:0000256" key="3">
    <source>
        <dbReference type="ARBA" id="ARBA00022691"/>
    </source>
</evidence>
<evidence type="ECO:0000313" key="9">
    <source>
        <dbReference type="Proteomes" id="UP000051442"/>
    </source>
</evidence>
<dbReference type="Gene3D" id="3.40.50.150">
    <property type="entry name" value="Vaccinia Virus protein VP39"/>
    <property type="match status" value="1"/>
</dbReference>
<gene>
    <name evidence="5" type="primary">prmC</name>
    <name evidence="8" type="ORF">FD14_GL002375</name>
</gene>
<reference evidence="8 9" key="1">
    <citation type="journal article" date="2015" name="Genome Announc.">
        <title>Expanding the biotechnology potential of lactobacilli through comparative genomics of 213 strains and associated genera.</title>
        <authorList>
            <person name="Sun Z."/>
            <person name="Harris H.M."/>
            <person name="McCann A."/>
            <person name="Guo C."/>
            <person name="Argimon S."/>
            <person name="Zhang W."/>
            <person name="Yang X."/>
            <person name="Jeffery I.B."/>
            <person name="Cooney J.C."/>
            <person name="Kagawa T.F."/>
            <person name="Liu W."/>
            <person name="Song Y."/>
            <person name="Salvetti E."/>
            <person name="Wrobel A."/>
            <person name="Rasinkangas P."/>
            <person name="Parkhill J."/>
            <person name="Rea M.C."/>
            <person name="O'Sullivan O."/>
            <person name="Ritari J."/>
            <person name="Douillard F.P."/>
            <person name="Paul Ross R."/>
            <person name="Yang R."/>
            <person name="Briner A.E."/>
            <person name="Felis G.E."/>
            <person name="de Vos W.M."/>
            <person name="Barrangou R."/>
            <person name="Klaenhammer T.R."/>
            <person name="Caufield P.W."/>
            <person name="Cui Y."/>
            <person name="Zhang H."/>
            <person name="O'Toole P.W."/>
        </authorList>
    </citation>
    <scope>NUCLEOTIDE SEQUENCE [LARGE SCALE GENOMIC DNA]</scope>
    <source>
        <strain evidence="8 9">DSM 23365</strain>
    </source>
</reference>
<dbReference type="PANTHER" id="PTHR18895:SF74">
    <property type="entry name" value="MTRF1L RELEASE FACTOR GLUTAMINE METHYLTRANSFERASE"/>
    <property type="match status" value="1"/>
</dbReference>
<keyword evidence="2 5" id="KW-0808">Transferase</keyword>
<name>A0A0R2ESH6_9LACO</name>
<evidence type="ECO:0000259" key="7">
    <source>
        <dbReference type="Pfam" id="PF17827"/>
    </source>
</evidence>
<dbReference type="CDD" id="cd02440">
    <property type="entry name" value="AdoMet_MTases"/>
    <property type="match status" value="1"/>
</dbReference>
<dbReference type="STRING" id="1423804.FD14_GL002375"/>
<feature type="domain" description="Methyltransferase small" evidence="6">
    <location>
        <begin position="108"/>
        <end position="195"/>
    </location>
</feature>
<dbReference type="Proteomes" id="UP000051442">
    <property type="component" value="Unassembled WGS sequence"/>
</dbReference>
<evidence type="ECO:0000313" key="8">
    <source>
        <dbReference type="EMBL" id="KRN18075.1"/>
    </source>
</evidence>
<keyword evidence="1 5" id="KW-0489">Methyltransferase</keyword>
<comment type="catalytic activity">
    <reaction evidence="4 5">
        <text>L-glutaminyl-[peptide chain release factor] + S-adenosyl-L-methionine = N(5)-methyl-L-glutaminyl-[peptide chain release factor] + S-adenosyl-L-homocysteine + H(+)</text>
        <dbReference type="Rhea" id="RHEA:42896"/>
        <dbReference type="Rhea" id="RHEA-COMP:10271"/>
        <dbReference type="Rhea" id="RHEA-COMP:10272"/>
        <dbReference type="ChEBI" id="CHEBI:15378"/>
        <dbReference type="ChEBI" id="CHEBI:30011"/>
        <dbReference type="ChEBI" id="CHEBI:57856"/>
        <dbReference type="ChEBI" id="CHEBI:59789"/>
        <dbReference type="ChEBI" id="CHEBI:61891"/>
        <dbReference type="EC" id="2.1.1.297"/>
    </reaction>
</comment>
<dbReference type="PROSITE" id="PS00092">
    <property type="entry name" value="N6_MTASE"/>
    <property type="match status" value="1"/>
</dbReference>
<dbReference type="Pfam" id="PF05175">
    <property type="entry name" value="MTS"/>
    <property type="match status" value="1"/>
</dbReference>
<feature type="binding site" evidence="5">
    <location>
        <begin position="120"/>
        <end position="124"/>
    </location>
    <ligand>
        <name>S-adenosyl-L-methionine</name>
        <dbReference type="ChEBI" id="CHEBI:59789"/>
    </ligand>
</feature>
<keyword evidence="3 5" id="KW-0949">S-adenosyl-L-methionine</keyword>
<dbReference type="AlphaFoldDB" id="A0A0R2ESH6"/>
<accession>A0A0R2ESH6</accession>
<dbReference type="EMBL" id="AYZM01000165">
    <property type="protein sequence ID" value="KRN18075.1"/>
    <property type="molecule type" value="Genomic_DNA"/>
</dbReference>
<protein>
    <recommendedName>
        <fullName evidence="5">Release factor glutamine methyltransferase</fullName>
        <shortName evidence="5">RF MTase</shortName>
        <ecNumber evidence="5">2.1.1.297</ecNumber>
    </recommendedName>
    <alternativeName>
        <fullName evidence="5">N5-glutamine methyltransferase PrmC</fullName>
    </alternativeName>
    <alternativeName>
        <fullName evidence="5">Protein-(glutamine-N5) MTase PrmC</fullName>
    </alternativeName>
    <alternativeName>
        <fullName evidence="5">Protein-glutamine N-methyltransferase PrmC</fullName>
    </alternativeName>
</protein>
<feature type="binding site" evidence="5">
    <location>
        <position position="143"/>
    </location>
    <ligand>
        <name>S-adenosyl-L-methionine</name>
        <dbReference type="ChEBI" id="CHEBI:59789"/>
    </ligand>
</feature>
<dbReference type="GO" id="GO:0102559">
    <property type="term" value="F:peptide chain release factor N(5)-glutamine methyltransferase activity"/>
    <property type="evidence" value="ECO:0007669"/>
    <property type="project" value="UniProtKB-EC"/>
</dbReference>
<dbReference type="EC" id="2.1.1.297" evidence="5"/>
<dbReference type="InterPro" id="IPR029063">
    <property type="entry name" value="SAM-dependent_MTases_sf"/>
</dbReference>
<dbReference type="InterPro" id="IPR002052">
    <property type="entry name" value="DNA_methylase_N6_adenine_CS"/>
</dbReference>
<dbReference type="InterPro" id="IPR007848">
    <property type="entry name" value="Small_mtfrase_dom"/>
</dbReference>
<dbReference type="HAMAP" id="MF_02126">
    <property type="entry name" value="RF_methyltr_PrmC"/>
    <property type="match status" value="1"/>
</dbReference>
<evidence type="ECO:0000256" key="2">
    <source>
        <dbReference type="ARBA" id="ARBA00022679"/>
    </source>
</evidence>
<sequence>MAKMTYLEAQRWASLFLSDQQLDESAATYLLQELSGLDQTHLLLHYRKDVPEALLDRYQAAIRQYATGTPPQYIVGTAPFYGRSFKVDENVLIPRQETEELVEWALAILPQTSQRILDVGTGSGAIGLSLKAERPAWQVTLSDLSEGALGVARQNATALGLDVTFKQGDLLQPVTGQALDAIISNPPYIDPEEASVMDADVLASEPHMALFADHHGLALYEQLAAQLATGVATTHHLFLEYGFQQREALTTLFEKRFPTATVTARQDIAGHDRMLHVAM</sequence>
<dbReference type="NCBIfam" id="TIGR03534">
    <property type="entry name" value="RF_mod_PrmC"/>
    <property type="match status" value="1"/>
</dbReference>
<dbReference type="SUPFAM" id="SSF53335">
    <property type="entry name" value="S-adenosyl-L-methionine-dependent methyltransferases"/>
    <property type="match status" value="1"/>
</dbReference>
<comment type="caution">
    <text evidence="5">Lacks conserved residue(s) required for the propagation of feature annotation.</text>
</comment>
<comment type="function">
    <text evidence="5">Methylates the class 1 translation termination release factors RF1/PrfA and RF2/PrfB on the glutamine residue of the universally conserved GGQ motif.</text>
</comment>
<dbReference type="GO" id="GO:0003676">
    <property type="term" value="F:nucleic acid binding"/>
    <property type="evidence" value="ECO:0007669"/>
    <property type="project" value="InterPro"/>
</dbReference>
<dbReference type="OrthoDB" id="9800643at2"/>
<feature type="domain" description="Release factor glutamine methyltransferase N-terminal" evidence="7">
    <location>
        <begin position="8"/>
        <end position="76"/>
    </location>
</feature>
<evidence type="ECO:0000256" key="5">
    <source>
        <dbReference type="HAMAP-Rule" id="MF_02126"/>
    </source>
</evidence>
<comment type="similarity">
    <text evidence="5">Belongs to the protein N5-glutamine methyltransferase family. PrmC subfamily.</text>
</comment>
<dbReference type="PATRIC" id="fig|1423804.4.peg.2570"/>
<keyword evidence="9" id="KW-1185">Reference proteome</keyword>
<dbReference type="GO" id="GO:0032259">
    <property type="term" value="P:methylation"/>
    <property type="evidence" value="ECO:0007669"/>
    <property type="project" value="UniProtKB-KW"/>
</dbReference>
<dbReference type="PANTHER" id="PTHR18895">
    <property type="entry name" value="HEMK METHYLTRANSFERASE"/>
    <property type="match status" value="1"/>
</dbReference>
<dbReference type="InterPro" id="IPR040758">
    <property type="entry name" value="PrmC_N"/>
</dbReference>
<feature type="binding site" evidence="5">
    <location>
        <begin position="185"/>
        <end position="188"/>
    </location>
    <ligand>
        <name>substrate</name>
    </ligand>
</feature>
<feature type="binding site" evidence="5">
    <location>
        <position position="185"/>
    </location>
    <ligand>
        <name>S-adenosyl-L-methionine</name>
        <dbReference type="ChEBI" id="CHEBI:59789"/>
    </ligand>
</feature>
<dbReference type="Gene3D" id="1.10.8.10">
    <property type="entry name" value="DNA helicase RuvA subunit, C-terminal domain"/>
    <property type="match status" value="1"/>
</dbReference>
<evidence type="ECO:0000256" key="1">
    <source>
        <dbReference type="ARBA" id="ARBA00022603"/>
    </source>
</evidence>